<evidence type="ECO:0000313" key="1">
    <source>
        <dbReference type="EMBL" id="PHO09080.1"/>
    </source>
</evidence>
<protein>
    <submittedName>
        <fullName evidence="1">Uncharacterized protein</fullName>
    </submittedName>
</protein>
<reference evidence="1 2" key="1">
    <citation type="submission" date="2017-09" db="EMBL/GenBank/DDBJ databases">
        <authorList>
            <person name="Perez-Cataluna A."/>
            <person name="Figueras M.J."/>
            <person name="Salas-Masso N."/>
        </authorList>
    </citation>
    <scope>NUCLEOTIDE SEQUENCE [LARGE SCALE GENOMIC DNA]</scope>
    <source>
        <strain evidence="1 2">F138-33</strain>
    </source>
</reference>
<dbReference type="EMBL" id="NWVW01000014">
    <property type="protein sequence ID" value="PHO09080.1"/>
    <property type="molecule type" value="Genomic_DNA"/>
</dbReference>
<accession>A0ABX4LMH9</accession>
<organism evidence="1 2">
    <name type="scientific">Malaciobacter canalis</name>
    <dbReference type="NCBI Taxonomy" id="1912871"/>
    <lineage>
        <taxon>Bacteria</taxon>
        <taxon>Pseudomonadati</taxon>
        <taxon>Campylobacterota</taxon>
        <taxon>Epsilonproteobacteria</taxon>
        <taxon>Campylobacterales</taxon>
        <taxon>Arcobacteraceae</taxon>
        <taxon>Malaciobacter</taxon>
    </lineage>
</organism>
<keyword evidence="2" id="KW-1185">Reference proteome</keyword>
<sequence>MKKEYTNTDINNIIDSLEFHLSNIDRFEDTQYFDSYFEFVKYFENIETIDYHSLVISSYFTYGWMPTILKNFDMKGDVSKPLTVFNKVKKNVDIDEEEYMSLVKCINNSIVGVSKILHFINPYEYPIFDSRIKNYFKTNNLLDSLWKPTYQNKNKDIQQYKTYRDVCLTIINDGRFDSIYDMSIQKLGLDRNLTKMRVLENMFFTFGKK</sequence>
<proteinExistence type="predicted"/>
<gene>
    <name evidence="1" type="ORF">CPG37_10810</name>
</gene>
<comment type="caution">
    <text evidence="1">The sequence shown here is derived from an EMBL/GenBank/DDBJ whole genome shotgun (WGS) entry which is preliminary data.</text>
</comment>
<name>A0ABX4LMH9_9BACT</name>
<dbReference type="RefSeq" id="WP_099334969.1">
    <property type="nucleotide sequence ID" value="NZ_CP042812.1"/>
</dbReference>
<evidence type="ECO:0000313" key="2">
    <source>
        <dbReference type="Proteomes" id="UP000221384"/>
    </source>
</evidence>
<dbReference type="Proteomes" id="UP000221384">
    <property type="component" value="Unassembled WGS sequence"/>
</dbReference>